<dbReference type="PANTHER" id="PTHR13513">
    <property type="entry name" value="E3 UBIQUITIN-PROTEIN LIGASE UBR7"/>
    <property type="match status" value="1"/>
</dbReference>
<dbReference type="GO" id="GO:0008270">
    <property type="term" value="F:zinc ion binding"/>
    <property type="evidence" value="ECO:0007669"/>
    <property type="project" value="UniProtKB-KW"/>
</dbReference>
<feature type="domain" description="Zinc finger PHD-type" evidence="5">
    <location>
        <begin position="121"/>
        <end position="214"/>
    </location>
</feature>
<evidence type="ECO:0000256" key="1">
    <source>
        <dbReference type="ARBA" id="ARBA00022723"/>
    </source>
</evidence>
<evidence type="ECO:0000259" key="5">
    <source>
        <dbReference type="SMART" id="SM00249"/>
    </source>
</evidence>
<dbReference type="InterPro" id="IPR040204">
    <property type="entry name" value="UBR7"/>
</dbReference>
<dbReference type="GO" id="GO:0005737">
    <property type="term" value="C:cytoplasm"/>
    <property type="evidence" value="ECO:0007669"/>
    <property type="project" value="TreeGrafter"/>
</dbReference>
<dbReference type="InterPro" id="IPR013083">
    <property type="entry name" value="Znf_RING/FYVE/PHD"/>
</dbReference>
<dbReference type="GO" id="GO:0061630">
    <property type="term" value="F:ubiquitin protein ligase activity"/>
    <property type="evidence" value="ECO:0007669"/>
    <property type="project" value="InterPro"/>
</dbReference>
<sequence>MTSASTLSEYLNSQEELVREAALALPHQFSQCTYSLGPLRQAVYLCTTCPEIRGLCSACSVACHTDHEQIELYVSFSAINNPIGHSDNHPYDVSIAFQRETFALEPENTKNEYGQNFKGLFCRCHRTYDPNKEREAMIQCLACEDWFHESCCNLRERPPSREPSPAMLPEADSAQQSTGVDTVDDGTSDASSTGLPPPLISGDDYESFVCCDCVSRNPTLTRWAGTSGVMMIVRDNVSDPWRRLNGSVKATLEVIEIEDSQSASLLGVKRPPSPSVLEGPEAKRLKGSSLTENPSDSLCLAPPQEPLAQKILSSLNIDPESSLGTGDIFLAPGFMDRWCHCGSCLPSLKAHPYLLEEEGTYEPPEDPDSGLSLEELGMRALERIPRDRAIDGIHAFNEMRYVILPILKLETEKGDLMGKPTTTQKRSGELFAPFRAGWQGGQ</sequence>
<gene>
    <name evidence="6" type="ORF">D9613_010658</name>
</gene>
<reference evidence="6 7" key="1">
    <citation type="submission" date="2019-12" db="EMBL/GenBank/DDBJ databases">
        <authorList>
            <person name="Floudas D."/>
            <person name="Bentzer J."/>
            <person name="Ahren D."/>
            <person name="Johansson T."/>
            <person name="Persson P."/>
            <person name="Tunlid A."/>
        </authorList>
    </citation>
    <scope>NUCLEOTIDE SEQUENCE [LARGE SCALE GENOMIC DNA]</scope>
    <source>
        <strain evidence="6 7">CBS 102.39</strain>
    </source>
</reference>
<evidence type="ECO:0000313" key="7">
    <source>
        <dbReference type="Proteomes" id="UP000521872"/>
    </source>
</evidence>
<keyword evidence="3" id="KW-0862">Zinc</keyword>
<dbReference type="EMBL" id="JAACJL010000059">
    <property type="protein sequence ID" value="KAF4610255.1"/>
    <property type="molecule type" value="Genomic_DNA"/>
</dbReference>
<dbReference type="SUPFAM" id="SSF57903">
    <property type="entry name" value="FYVE/PHD zinc finger"/>
    <property type="match status" value="1"/>
</dbReference>
<comment type="caution">
    <text evidence="6">The sequence shown here is derived from an EMBL/GenBank/DDBJ whole genome shotgun (WGS) entry which is preliminary data.</text>
</comment>
<accession>A0A8H4QG99</accession>
<feature type="region of interest" description="Disordered" evidence="4">
    <location>
        <begin position="158"/>
        <end position="197"/>
    </location>
</feature>
<dbReference type="SMART" id="SM00249">
    <property type="entry name" value="PHD"/>
    <property type="match status" value="1"/>
</dbReference>
<keyword evidence="7" id="KW-1185">Reference proteome</keyword>
<proteinExistence type="predicted"/>
<evidence type="ECO:0000256" key="3">
    <source>
        <dbReference type="ARBA" id="ARBA00022833"/>
    </source>
</evidence>
<feature type="region of interest" description="Disordered" evidence="4">
    <location>
        <begin position="265"/>
        <end position="295"/>
    </location>
</feature>
<dbReference type="Gene3D" id="3.30.40.10">
    <property type="entry name" value="Zinc/RING finger domain, C3HC4 (zinc finger)"/>
    <property type="match status" value="1"/>
</dbReference>
<evidence type="ECO:0000256" key="4">
    <source>
        <dbReference type="SAM" id="MobiDB-lite"/>
    </source>
</evidence>
<dbReference type="InterPro" id="IPR011011">
    <property type="entry name" value="Znf_FYVE_PHD"/>
</dbReference>
<organism evidence="6 7">
    <name type="scientific">Agrocybe pediades</name>
    <dbReference type="NCBI Taxonomy" id="84607"/>
    <lineage>
        <taxon>Eukaryota</taxon>
        <taxon>Fungi</taxon>
        <taxon>Dikarya</taxon>
        <taxon>Basidiomycota</taxon>
        <taxon>Agaricomycotina</taxon>
        <taxon>Agaricomycetes</taxon>
        <taxon>Agaricomycetidae</taxon>
        <taxon>Agaricales</taxon>
        <taxon>Agaricineae</taxon>
        <taxon>Strophariaceae</taxon>
        <taxon>Agrocybe</taxon>
    </lineage>
</organism>
<dbReference type="AlphaFoldDB" id="A0A8H4QG99"/>
<evidence type="ECO:0000256" key="2">
    <source>
        <dbReference type="ARBA" id="ARBA00022771"/>
    </source>
</evidence>
<keyword evidence="1" id="KW-0479">Metal-binding</keyword>
<dbReference type="PANTHER" id="PTHR13513:SF9">
    <property type="entry name" value="E3 UBIQUITIN-PROTEIN LIGASE UBR7-RELATED"/>
    <property type="match status" value="1"/>
</dbReference>
<keyword evidence="2" id="KW-0863">Zinc-finger</keyword>
<evidence type="ECO:0000313" key="6">
    <source>
        <dbReference type="EMBL" id="KAF4610255.1"/>
    </source>
</evidence>
<protein>
    <recommendedName>
        <fullName evidence="5">Zinc finger PHD-type domain-containing protein</fullName>
    </recommendedName>
</protein>
<name>A0A8H4QG99_9AGAR</name>
<dbReference type="InterPro" id="IPR001965">
    <property type="entry name" value="Znf_PHD"/>
</dbReference>
<dbReference type="Proteomes" id="UP000521872">
    <property type="component" value="Unassembled WGS sequence"/>
</dbReference>